<feature type="non-terminal residue" evidence="2">
    <location>
        <position position="28"/>
    </location>
</feature>
<accession>A0A443SKA6</accession>
<feature type="region of interest" description="Disordered" evidence="1">
    <location>
        <begin position="1"/>
        <end position="28"/>
    </location>
</feature>
<proteinExistence type="predicted"/>
<evidence type="ECO:0000313" key="2">
    <source>
        <dbReference type="EMBL" id="RWS27912.1"/>
    </source>
</evidence>
<name>A0A443SKA6_9ACAR</name>
<dbReference type="Proteomes" id="UP000288716">
    <property type="component" value="Unassembled WGS sequence"/>
</dbReference>
<reference evidence="2 3" key="1">
    <citation type="journal article" date="2018" name="Gigascience">
        <title>Genomes of trombidid mites reveal novel predicted allergens and laterally-transferred genes associated with secondary metabolism.</title>
        <authorList>
            <person name="Dong X."/>
            <person name="Chaisiri K."/>
            <person name="Xia D."/>
            <person name="Armstrong S.D."/>
            <person name="Fang Y."/>
            <person name="Donnelly M.J."/>
            <person name="Kadowaki T."/>
            <person name="McGarry J.W."/>
            <person name="Darby A.C."/>
            <person name="Makepeace B.L."/>
        </authorList>
    </citation>
    <scope>NUCLEOTIDE SEQUENCE [LARGE SCALE GENOMIC DNA]</scope>
    <source>
        <strain evidence="2">UoL-UT</strain>
    </source>
</reference>
<gene>
    <name evidence="2" type="ORF">B4U80_07607</name>
</gene>
<dbReference type="EMBL" id="NCKV01001687">
    <property type="protein sequence ID" value="RWS27912.1"/>
    <property type="molecule type" value="Genomic_DNA"/>
</dbReference>
<evidence type="ECO:0000256" key="1">
    <source>
        <dbReference type="SAM" id="MobiDB-lite"/>
    </source>
</evidence>
<keyword evidence="3" id="KW-1185">Reference proteome</keyword>
<sequence>MYSETMGGEDEHQSCAPPHCSSNQFSCR</sequence>
<dbReference type="VEuPathDB" id="VectorBase:LDEU004127"/>
<organism evidence="2 3">
    <name type="scientific">Leptotrombidium deliense</name>
    <dbReference type="NCBI Taxonomy" id="299467"/>
    <lineage>
        <taxon>Eukaryota</taxon>
        <taxon>Metazoa</taxon>
        <taxon>Ecdysozoa</taxon>
        <taxon>Arthropoda</taxon>
        <taxon>Chelicerata</taxon>
        <taxon>Arachnida</taxon>
        <taxon>Acari</taxon>
        <taxon>Acariformes</taxon>
        <taxon>Trombidiformes</taxon>
        <taxon>Prostigmata</taxon>
        <taxon>Anystina</taxon>
        <taxon>Parasitengona</taxon>
        <taxon>Trombiculoidea</taxon>
        <taxon>Trombiculidae</taxon>
        <taxon>Leptotrombidium</taxon>
    </lineage>
</organism>
<comment type="caution">
    <text evidence="2">The sequence shown here is derived from an EMBL/GenBank/DDBJ whole genome shotgun (WGS) entry which is preliminary data.</text>
</comment>
<protein>
    <submittedName>
        <fullName evidence="2">Uncharacterized protein</fullName>
    </submittedName>
</protein>
<dbReference type="AlphaFoldDB" id="A0A443SKA6"/>
<evidence type="ECO:0000313" key="3">
    <source>
        <dbReference type="Proteomes" id="UP000288716"/>
    </source>
</evidence>